<evidence type="ECO:0000313" key="5">
    <source>
        <dbReference type="Proteomes" id="UP000274786"/>
    </source>
</evidence>
<reference evidence="3" key="2">
    <citation type="submission" date="2022-08" db="EMBL/GenBank/DDBJ databases">
        <title>Genomic analyses of the natural microbiome of Caenorhabditis elegans.</title>
        <authorList>
            <person name="Samuel B."/>
        </authorList>
    </citation>
    <scope>NUCLEOTIDE SEQUENCE</scope>
    <source>
        <strain evidence="3">BIGb0277</strain>
    </source>
</reference>
<dbReference type="EMBL" id="RCDC01000004">
    <property type="protein sequence ID" value="RLK56759.1"/>
    <property type="molecule type" value="Genomic_DNA"/>
</dbReference>
<dbReference type="EMBL" id="JANUEK010000001">
    <property type="protein sequence ID" value="MCS4278883.1"/>
    <property type="molecule type" value="Genomic_DNA"/>
</dbReference>
<dbReference type="RefSeq" id="WP_019182647.1">
    <property type="nucleotide sequence ID" value="NZ_CAURMW010000053.1"/>
</dbReference>
<dbReference type="Pfam" id="PF18917">
    <property type="entry name" value="LiaI-LiaF-like_TM1"/>
    <property type="match status" value="1"/>
</dbReference>
<dbReference type="Proteomes" id="UP001320691">
    <property type="component" value="Unassembled WGS sequence"/>
</dbReference>
<protein>
    <recommendedName>
        <fullName evidence="2">LiaI-LiaF-like transmembrane region domain-containing protein</fullName>
    </recommendedName>
</protein>
<keyword evidence="1" id="KW-1133">Transmembrane helix</keyword>
<evidence type="ECO:0000313" key="4">
    <source>
        <dbReference type="EMBL" id="RLK56759.1"/>
    </source>
</evidence>
<dbReference type="GeneID" id="61478414"/>
<evidence type="ECO:0000256" key="1">
    <source>
        <dbReference type="SAM" id="Phobius"/>
    </source>
</evidence>
<proteinExistence type="predicted"/>
<feature type="transmembrane region" description="Helical" evidence="1">
    <location>
        <begin position="34"/>
        <end position="52"/>
    </location>
</feature>
<reference evidence="4 5" key="1">
    <citation type="submission" date="2018-10" db="EMBL/GenBank/DDBJ databases">
        <title>Comparative analysis of microorganisms from saline springs in Andes Mountain Range, Colombia.</title>
        <authorList>
            <person name="Rubin E."/>
        </authorList>
    </citation>
    <scope>NUCLEOTIDE SEQUENCE [LARGE SCALE GENOMIC DNA]</scope>
    <source>
        <strain evidence="4 5">USBA GBX 843</strain>
    </source>
</reference>
<evidence type="ECO:0000259" key="2">
    <source>
        <dbReference type="Pfam" id="PF18917"/>
    </source>
</evidence>
<keyword evidence="1" id="KW-0812">Transmembrane</keyword>
<dbReference type="Proteomes" id="UP000274786">
    <property type="component" value="Unassembled WGS sequence"/>
</dbReference>
<dbReference type="InterPro" id="IPR043726">
    <property type="entry name" value="LiaI-LiaF-like_TM1"/>
</dbReference>
<keyword evidence="1" id="KW-0472">Membrane</keyword>
<dbReference type="HOGENOM" id="CLU_189283_1_0_6"/>
<organism evidence="4 5">
    <name type="scientific">Stenotrophomonas rhizophila</name>
    <dbReference type="NCBI Taxonomy" id="216778"/>
    <lineage>
        <taxon>Bacteria</taxon>
        <taxon>Pseudomonadati</taxon>
        <taxon>Pseudomonadota</taxon>
        <taxon>Gammaproteobacteria</taxon>
        <taxon>Lysobacterales</taxon>
        <taxon>Lysobacteraceae</taxon>
        <taxon>Stenotrophomonas</taxon>
    </lineage>
</organism>
<dbReference type="STRING" id="216778.DX03_06090"/>
<dbReference type="AlphaFoldDB" id="A0A023Y0T2"/>
<feature type="domain" description="LiaI-LiaF-like transmembrane region" evidence="2">
    <location>
        <begin position="6"/>
        <end position="50"/>
    </location>
</feature>
<evidence type="ECO:0000313" key="3">
    <source>
        <dbReference type="EMBL" id="MCS4278883.1"/>
    </source>
</evidence>
<sequence>MRSNLVAAIVLILVGLFLLASNLGWTNMNMGKLILTWWPVVLVAVGIGLLFGRGK</sequence>
<name>A0A023Y0T2_9GAMM</name>
<comment type="caution">
    <text evidence="4">The sequence shown here is derived from an EMBL/GenBank/DDBJ whole genome shotgun (WGS) entry which is preliminary data.</text>
</comment>
<gene>
    <name evidence="4" type="ORF">BCL79_1160</name>
    <name evidence="3" type="ORF">M2412_000844</name>
</gene>
<accession>A0A023Y0T2</accession>